<dbReference type="PANTHER" id="PTHR31084:SF0">
    <property type="entry name" value="ALPHA-L-FUCOSIDASE 2"/>
    <property type="match status" value="1"/>
</dbReference>
<dbReference type="InterPro" id="IPR012341">
    <property type="entry name" value="6hp_glycosidase-like_sf"/>
</dbReference>
<proteinExistence type="predicted"/>
<evidence type="ECO:0000259" key="3">
    <source>
        <dbReference type="Pfam" id="PF21307"/>
    </source>
</evidence>
<dbReference type="Pfam" id="PF21307">
    <property type="entry name" value="Glyco_hydro_95_C"/>
    <property type="match status" value="1"/>
</dbReference>
<dbReference type="Pfam" id="PF14498">
    <property type="entry name" value="Glyco_hyd_65N_2"/>
    <property type="match status" value="1"/>
</dbReference>
<dbReference type="InterPro" id="IPR016518">
    <property type="entry name" value="Alpha-L-fucosidase"/>
</dbReference>
<evidence type="ECO:0000313" key="6">
    <source>
        <dbReference type="Proteomes" id="UP000758603"/>
    </source>
</evidence>
<accession>A0A9P8UQ03</accession>
<reference evidence="5" key="1">
    <citation type="journal article" date="2021" name="Nat. Commun.">
        <title>Genetic determinants of endophytism in the Arabidopsis root mycobiome.</title>
        <authorList>
            <person name="Mesny F."/>
            <person name="Miyauchi S."/>
            <person name="Thiergart T."/>
            <person name="Pickel B."/>
            <person name="Atanasova L."/>
            <person name="Karlsson M."/>
            <person name="Huettel B."/>
            <person name="Barry K.W."/>
            <person name="Haridas S."/>
            <person name="Chen C."/>
            <person name="Bauer D."/>
            <person name="Andreopoulos W."/>
            <person name="Pangilinan J."/>
            <person name="LaButti K."/>
            <person name="Riley R."/>
            <person name="Lipzen A."/>
            <person name="Clum A."/>
            <person name="Drula E."/>
            <person name="Henrissat B."/>
            <person name="Kohler A."/>
            <person name="Grigoriev I.V."/>
            <person name="Martin F.M."/>
            <person name="Hacquard S."/>
        </authorList>
    </citation>
    <scope>NUCLEOTIDE SEQUENCE</scope>
    <source>
        <strain evidence="5">MPI-SDFR-AT-0073</strain>
    </source>
</reference>
<dbReference type="PIRSF" id="PIRSF007663">
    <property type="entry name" value="UCP007663"/>
    <property type="match status" value="1"/>
</dbReference>
<organism evidence="5 6">
    <name type="scientific">Truncatella angustata</name>
    <dbReference type="NCBI Taxonomy" id="152316"/>
    <lineage>
        <taxon>Eukaryota</taxon>
        <taxon>Fungi</taxon>
        <taxon>Dikarya</taxon>
        <taxon>Ascomycota</taxon>
        <taxon>Pezizomycotina</taxon>
        <taxon>Sordariomycetes</taxon>
        <taxon>Xylariomycetidae</taxon>
        <taxon>Amphisphaeriales</taxon>
        <taxon>Sporocadaceae</taxon>
        <taxon>Truncatella</taxon>
    </lineage>
</organism>
<dbReference type="Gene3D" id="1.50.10.10">
    <property type="match status" value="1"/>
</dbReference>
<evidence type="ECO:0000259" key="2">
    <source>
        <dbReference type="Pfam" id="PF14498"/>
    </source>
</evidence>
<dbReference type="InterPro" id="IPR008928">
    <property type="entry name" value="6-hairpin_glycosidase_sf"/>
</dbReference>
<sequence length="792" mass="86545">MHTHIFKAFLGLSTLSLVRGYDGSRHLWYNTPGTEFNEGLAIGNGRIGALILGSATETIILNENSVWNGTFQDRINNASLEAFPVVRQLLRDGNLTEAGNLVLENMSANPTVNRAYSVTNNLVIDLGHSEGDWENYERWLDTLQGNVGVSYTIGSITYSREVIAHFDSGIIAVRLNASGKGALNVKVGLSRSRGILWQGAAIENNTVTQNVGGSDAGSIAFSSGVRVVTDGDISTNGTSLTISGATAIDLFYDAETEFQWPSQVLYEESVANKLVAAVSSGFDNLKSEAIEDHAELIGRVKLDFGSSGDVGLLSTVERIANYKEDPDADPEFVALTYQFGRHLLVAASRDTGGNLLGVPANLQGIWNDNYLPPWGGKYTVNINTEMNYWLAESTNLIETLPPLWDLMARARDRGKEVAQRMYGCPGYVSHHNHDVFGDSAPHDNGTQWTMWPMSNLWLLSHMMEHYRFTGDQTFLKETAWDLFYDAATFWNCYLFEFDGHTSSGPSISPENSFVIPNNMSVEGKDASIDISPTLDTSLLREFLSNILIIASDLGIALAGDAVLSNVQSLLDRLRPAEIGKYGQIQEWRLDYEEAAPDHRHISHLWDLFPNSRFTPLVNKTLADAARVSIERRLAAGGAATGWSRSWVAACFARLLDGDQSYNQTQLLLQGHVMTNMFHMINVGSNLFQIDSNFGVVAAITESLLQSHAGLVHLLPALAQKVPKGSITKLVARGGFEVTISWEDGALAEASIYSRLGSPLAVKVANGVDFKINGESIKSIETTAGTTYTITLT</sequence>
<dbReference type="Pfam" id="PF22124">
    <property type="entry name" value="Glyco_hydro_95_cat"/>
    <property type="match status" value="1"/>
</dbReference>
<dbReference type="InterPro" id="IPR054363">
    <property type="entry name" value="GH95_cat"/>
</dbReference>
<dbReference type="EMBL" id="JAGPXC010000002">
    <property type="protein sequence ID" value="KAH6656830.1"/>
    <property type="molecule type" value="Genomic_DNA"/>
</dbReference>
<feature type="domain" description="Glycosyl hydrolase family 95 N-terminal" evidence="2">
    <location>
        <begin position="27"/>
        <end position="259"/>
    </location>
</feature>
<dbReference type="GO" id="GO:0004560">
    <property type="term" value="F:alpha-L-fucosidase activity"/>
    <property type="evidence" value="ECO:0007669"/>
    <property type="project" value="InterPro"/>
</dbReference>
<dbReference type="Proteomes" id="UP000758603">
    <property type="component" value="Unassembled WGS sequence"/>
</dbReference>
<name>A0A9P8UQ03_9PEZI</name>
<dbReference type="SUPFAM" id="SSF48208">
    <property type="entry name" value="Six-hairpin glycosidases"/>
    <property type="match status" value="1"/>
</dbReference>
<feature type="chain" id="PRO_5040442052" evidence="1">
    <location>
        <begin position="21"/>
        <end position="792"/>
    </location>
</feature>
<dbReference type="GeneID" id="70124115"/>
<comment type="caution">
    <text evidence="5">The sequence shown here is derived from an EMBL/GenBank/DDBJ whole genome shotgun (WGS) entry which is preliminary data.</text>
</comment>
<dbReference type="PANTHER" id="PTHR31084">
    <property type="entry name" value="ALPHA-L-FUCOSIDASE 2"/>
    <property type="match status" value="1"/>
</dbReference>
<evidence type="ECO:0000259" key="4">
    <source>
        <dbReference type="Pfam" id="PF22124"/>
    </source>
</evidence>
<dbReference type="GO" id="GO:0005975">
    <property type="term" value="P:carbohydrate metabolic process"/>
    <property type="evidence" value="ECO:0007669"/>
    <property type="project" value="InterPro"/>
</dbReference>
<dbReference type="InterPro" id="IPR027414">
    <property type="entry name" value="GH95_N_dom"/>
</dbReference>
<keyword evidence="6" id="KW-1185">Reference proteome</keyword>
<protein>
    <submittedName>
        <fullName evidence="5">Alpha-L-fucosidase 2</fullName>
    </submittedName>
</protein>
<evidence type="ECO:0000256" key="1">
    <source>
        <dbReference type="SAM" id="SignalP"/>
    </source>
</evidence>
<dbReference type="RefSeq" id="XP_045961064.1">
    <property type="nucleotide sequence ID" value="XM_046095222.1"/>
</dbReference>
<feature type="domain" description="Glycosyl hydrolase family 95 catalytic" evidence="4">
    <location>
        <begin position="282"/>
        <end position="703"/>
    </location>
</feature>
<gene>
    <name evidence="5" type="ORF">BKA67DRAFT_170619</name>
</gene>
<feature type="signal peptide" evidence="1">
    <location>
        <begin position="1"/>
        <end position="20"/>
    </location>
</feature>
<dbReference type="OrthoDB" id="2848340at2759"/>
<evidence type="ECO:0000313" key="5">
    <source>
        <dbReference type="EMBL" id="KAH6656830.1"/>
    </source>
</evidence>
<dbReference type="AlphaFoldDB" id="A0A9P8UQ03"/>
<keyword evidence="1" id="KW-0732">Signal</keyword>
<dbReference type="InterPro" id="IPR049053">
    <property type="entry name" value="AFCA-like_C"/>
</dbReference>
<feature type="domain" description="Alpha fucosidase A-like C-terminal" evidence="3">
    <location>
        <begin position="705"/>
        <end position="786"/>
    </location>
</feature>